<protein>
    <submittedName>
        <fullName evidence="1">Uncharacterized protein</fullName>
    </submittedName>
</protein>
<reference evidence="1 2" key="1">
    <citation type="submission" date="2019-09" db="EMBL/GenBank/DDBJ databases">
        <title>Chitinophaga ginsengihumi sp. nov., isolated from soil of ginseng rhizosphere.</title>
        <authorList>
            <person name="Lee J."/>
        </authorList>
    </citation>
    <scope>NUCLEOTIDE SEQUENCE [LARGE SCALE GENOMIC DNA]</scope>
    <source>
        <strain evidence="1 2">BN140078</strain>
    </source>
</reference>
<comment type="caution">
    <text evidence="1">The sequence shown here is derived from an EMBL/GenBank/DDBJ whole genome shotgun (WGS) entry which is preliminary data.</text>
</comment>
<dbReference type="EMBL" id="VUOC01000002">
    <property type="protein sequence ID" value="KAA2242786.1"/>
    <property type="molecule type" value="Genomic_DNA"/>
</dbReference>
<evidence type="ECO:0000313" key="1">
    <source>
        <dbReference type="EMBL" id="KAA2242786.1"/>
    </source>
</evidence>
<name>A0A5B2VX62_9BACT</name>
<accession>A0A5B2VX62</accession>
<dbReference type="AlphaFoldDB" id="A0A5B2VX62"/>
<dbReference type="Proteomes" id="UP000324611">
    <property type="component" value="Unassembled WGS sequence"/>
</dbReference>
<keyword evidence="2" id="KW-1185">Reference proteome</keyword>
<evidence type="ECO:0000313" key="2">
    <source>
        <dbReference type="Proteomes" id="UP000324611"/>
    </source>
</evidence>
<reference evidence="1 2" key="2">
    <citation type="submission" date="2019-09" db="EMBL/GenBank/DDBJ databases">
        <authorList>
            <person name="Jin C."/>
        </authorList>
    </citation>
    <scope>NUCLEOTIDE SEQUENCE [LARGE SCALE GENOMIC DNA]</scope>
    <source>
        <strain evidence="1 2">BN140078</strain>
    </source>
</reference>
<gene>
    <name evidence="1" type="ORF">F0L74_09670</name>
</gene>
<proteinExistence type="predicted"/>
<organism evidence="1 2">
    <name type="scientific">Chitinophaga agrisoli</name>
    <dbReference type="NCBI Taxonomy" id="2607653"/>
    <lineage>
        <taxon>Bacteria</taxon>
        <taxon>Pseudomonadati</taxon>
        <taxon>Bacteroidota</taxon>
        <taxon>Chitinophagia</taxon>
        <taxon>Chitinophagales</taxon>
        <taxon>Chitinophagaceae</taxon>
        <taxon>Chitinophaga</taxon>
    </lineage>
</organism>
<dbReference type="RefSeq" id="WP_149837661.1">
    <property type="nucleotide sequence ID" value="NZ_VUOC01000002.1"/>
</dbReference>
<sequence>METETKHITVAYQGRDYPVDFLLEYQGIDCKITAKVGATTLTFEPTDGNGLQNTIEGEELEQGLITQIAWVILKGLE</sequence>